<protein>
    <submittedName>
        <fullName evidence="1">Uncharacterized protein</fullName>
    </submittedName>
</protein>
<accession>A0A3N4JWM0</accession>
<keyword evidence="2" id="KW-1185">Reference proteome</keyword>
<reference evidence="1 2" key="1">
    <citation type="journal article" date="2018" name="Nat. Ecol. Evol.">
        <title>Pezizomycetes genomes reveal the molecular basis of ectomycorrhizal truffle lifestyle.</title>
        <authorList>
            <person name="Murat C."/>
            <person name="Payen T."/>
            <person name="Noel B."/>
            <person name="Kuo A."/>
            <person name="Morin E."/>
            <person name="Chen J."/>
            <person name="Kohler A."/>
            <person name="Krizsan K."/>
            <person name="Balestrini R."/>
            <person name="Da Silva C."/>
            <person name="Montanini B."/>
            <person name="Hainaut M."/>
            <person name="Levati E."/>
            <person name="Barry K.W."/>
            <person name="Belfiori B."/>
            <person name="Cichocki N."/>
            <person name="Clum A."/>
            <person name="Dockter R.B."/>
            <person name="Fauchery L."/>
            <person name="Guy J."/>
            <person name="Iotti M."/>
            <person name="Le Tacon F."/>
            <person name="Lindquist E.A."/>
            <person name="Lipzen A."/>
            <person name="Malagnac F."/>
            <person name="Mello A."/>
            <person name="Molinier V."/>
            <person name="Miyauchi S."/>
            <person name="Poulain J."/>
            <person name="Riccioni C."/>
            <person name="Rubini A."/>
            <person name="Sitrit Y."/>
            <person name="Splivallo R."/>
            <person name="Traeger S."/>
            <person name="Wang M."/>
            <person name="Zifcakova L."/>
            <person name="Wipf D."/>
            <person name="Zambonelli A."/>
            <person name="Paolocci F."/>
            <person name="Nowrousian M."/>
            <person name="Ottonello S."/>
            <person name="Baldrian P."/>
            <person name="Spatafora J.W."/>
            <person name="Henrissat B."/>
            <person name="Nagy L.G."/>
            <person name="Aury J.M."/>
            <person name="Wincker P."/>
            <person name="Grigoriev I.V."/>
            <person name="Bonfante P."/>
            <person name="Martin F.M."/>
        </authorList>
    </citation>
    <scope>NUCLEOTIDE SEQUENCE [LARGE SCALE GENOMIC DNA]</scope>
    <source>
        <strain evidence="1 2">120613-1</strain>
    </source>
</reference>
<evidence type="ECO:0000313" key="1">
    <source>
        <dbReference type="EMBL" id="RPB01419.1"/>
    </source>
</evidence>
<dbReference type="EMBL" id="ML120373">
    <property type="protein sequence ID" value="RPB01419.1"/>
    <property type="molecule type" value="Genomic_DNA"/>
</dbReference>
<name>A0A3N4JWM0_9PEZI</name>
<dbReference type="Proteomes" id="UP000276215">
    <property type="component" value="Unassembled WGS sequence"/>
</dbReference>
<organism evidence="1 2">
    <name type="scientific">Choiromyces venosus 120613-1</name>
    <dbReference type="NCBI Taxonomy" id="1336337"/>
    <lineage>
        <taxon>Eukaryota</taxon>
        <taxon>Fungi</taxon>
        <taxon>Dikarya</taxon>
        <taxon>Ascomycota</taxon>
        <taxon>Pezizomycotina</taxon>
        <taxon>Pezizomycetes</taxon>
        <taxon>Pezizales</taxon>
        <taxon>Tuberaceae</taxon>
        <taxon>Choiromyces</taxon>
    </lineage>
</organism>
<proteinExistence type="predicted"/>
<sequence length="278" mass="31122">MYRKIFHACGKVDKRSSQSLHTCSASTAGTSMMAQNTILVEKLKEFLGHFDLTILVWVLCDRADFDTRKTMWCERGIEKGLAVNCRAPQSPAVTGPAGPSQVLVWTDAKIPVRPGHPPCTAVRPVRARRCTDWTLEFTGLFYNLSRLMFPDAAMTRILVLETNWLQVIVLTTLNAVSVELGKHSISSNNLWILVPQTPYYINFGISRKKRKKNLSDFGEIHHTRNHGGVIQHPLTANFFMGLRNQDDVANTGNFSQSHYPVIPITAKVTVSGLHYSLS</sequence>
<evidence type="ECO:0000313" key="2">
    <source>
        <dbReference type="Proteomes" id="UP000276215"/>
    </source>
</evidence>
<dbReference type="AlphaFoldDB" id="A0A3N4JWM0"/>
<gene>
    <name evidence="1" type="ORF">L873DRAFT_1842398</name>
</gene>
<dbReference type="OrthoDB" id="5507358at2759"/>